<comment type="caution">
    <text evidence="7">The sequence shown here is derived from an EMBL/GenBank/DDBJ whole genome shotgun (WGS) entry which is preliminary data.</text>
</comment>
<feature type="domain" description="Sigma-54 factor interaction" evidence="6">
    <location>
        <begin position="332"/>
        <end position="562"/>
    </location>
</feature>
<evidence type="ECO:0000256" key="1">
    <source>
        <dbReference type="ARBA" id="ARBA00022741"/>
    </source>
</evidence>
<dbReference type="PROSITE" id="PS50045">
    <property type="entry name" value="SIGMA54_INTERACT_4"/>
    <property type="match status" value="1"/>
</dbReference>
<keyword evidence="2" id="KW-0067">ATP-binding</keyword>
<dbReference type="InterPro" id="IPR003018">
    <property type="entry name" value="GAF"/>
</dbReference>
<dbReference type="InterPro" id="IPR002078">
    <property type="entry name" value="Sigma_54_int"/>
</dbReference>
<keyword evidence="4" id="KW-0238">DNA-binding</keyword>
<accession>A0A974GX97</accession>
<keyword evidence="1" id="KW-0547">Nucleotide-binding</keyword>
<reference evidence="7" key="1">
    <citation type="submission" date="2020-07" db="EMBL/GenBank/DDBJ databases">
        <title>Genomic analysis of a strain of Sedimentibacter Hydroxybenzoicus DSM7310.</title>
        <authorList>
            <person name="Ma S."/>
        </authorList>
    </citation>
    <scope>NUCLEOTIDE SEQUENCE</scope>
    <source>
        <strain evidence="7">DSM 7310</strain>
    </source>
</reference>
<dbReference type="InterPro" id="IPR003593">
    <property type="entry name" value="AAA+_ATPase"/>
</dbReference>
<dbReference type="FunFam" id="3.40.50.300:FF:000006">
    <property type="entry name" value="DNA-binding transcriptional regulator NtrC"/>
    <property type="match status" value="1"/>
</dbReference>
<dbReference type="PANTHER" id="PTHR32071:SF57">
    <property type="entry name" value="C4-DICARBOXYLATE TRANSPORT TRANSCRIPTIONAL REGULATORY PROTEIN DCTD"/>
    <property type="match status" value="1"/>
</dbReference>
<dbReference type="PRINTS" id="PR01590">
    <property type="entry name" value="HTHFIS"/>
</dbReference>
<dbReference type="Pfam" id="PF25601">
    <property type="entry name" value="AAA_lid_14"/>
    <property type="match status" value="1"/>
</dbReference>
<keyword evidence="8" id="KW-1185">Reference proteome</keyword>
<dbReference type="SMART" id="SM00382">
    <property type="entry name" value="AAA"/>
    <property type="match status" value="1"/>
</dbReference>
<dbReference type="InterPro" id="IPR027417">
    <property type="entry name" value="P-loop_NTPase"/>
</dbReference>
<dbReference type="Pfam" id="PF01590">
    <property type="entry name" value="GAF"/>
    <property type="match status" value="1"/>
</dbReference>
<dbReference type="InterPro" id="IPR002197">
    <property type="entry name" value="HTH_Fis"/>
</dbReference>
<dbReference type="CDD" id="cd00009">
    <property type="entry name" value="AAA"/>
    <property type="match status" value="1"/>
</dbReference>
<evidence type="ECO:0000313" key="7">
    <source>
        <dbReference type="EMBL" id="NYB75352.1"/>
    </source>
</evidence>
<dbReference type="GO" id="GO:0005524">
    <property type="term" value="F:ATP binding"/>
    <property type="evidence" value="ECO:0007669"/>
    <property type="project" value="UniProtKB-KW"/>
</dbReference>
<dbReference type="InterPro" id="IPR009057">
    <property type="entry name" value="Homeodomain-like_sf"/>
</dbReference>
<dbReference type="Gene3D" id="3.40.50.300">
    <property type="entry name" value="P-loop containing nucleotide triphosphate hydrolases"/>
    <property type="match status" value="1"/>
</dbReference>
<evidence type="ECO:0000256" key="4">
    <source>
        <dbReference type="ARBA" id="ARBA00023125"/>
    </source>
</evidence>
<evidence type="ECO:0000256" key="2">
    <source>
        <dbReference type="ARBA" id="ARBA00022840"/>
    </source>
</evidence>
<dbReference type="SUPFAM" id="SSF46689">
    <property type="entry name" value="Homeodomain-like"/>
    <property type="match status" value="1"/>
</dbReference>
<dbReference type="Gene3D" id="3.30.450.40">
    <property type="match status" value="1"/>
</dbReference>
<dbReference type="SUPFAM" id="SSF55781">
    <property type="entry name" value="GAF domain-like"/>
    <property type="match status" value="1"/>
</dbReference>
<keyword evidence="3" id="KW-0805">Transcription regulation</keyword>
<dbReference type="SUPFAM" id="SSF52540">
    <property type="entry name" value="P-loop containing nucleoside triphosphate hydrolases"/>
    <property type="match status" value="1"/>
</dbReference>
<sequence length="642" mass="73317">MFNKLKENWEKFVRGHEVSKDIRPEILSSWYRCEKMKVDFEFGKGTKVTDKVLAESLNKRKDLIEVARPIMENVFEIVKDTSYSVVLTDEKGIIIDLIINQVLEENHKKLNFVLGSLWDEKSVGNNAIGSCLAMNKPIQVIGAEHYCEYHHRWTCSAAPIHNSKGELIGCFDLSGRAEDVQAHTYGIAVSSANSIEKQFTILESYKLMDTTFDSILDGLMIMNSEMKIYKFNHQIPEIFKLGETEIYNINIMEVFKDFNIVSNIFNNKQKIKYSDITLVINDKKIECSLTISPIILGDDVIGAVFLVREAKQIRKEISKLAGFKANYTFDSIVTVSSKMEELIKTAKKISKTNCSVLIEGESGVGKELYAQSIHNESFRRNGPFIAINCSAIPKELFESELFGYESGSFTGAMKGGRPGKFELARGGTIFLDEIGEIPLDIQPKLLRVLDDNKIVRIGGTFERDLDVRVIAATNRNLLDEIRDGSFRQDLYYRLNVINLRIPPIRDRKEDILELAKYFLNELNKENEEINKTFGHSFEDKLTRHEWVGNVRELKNIIQRAYYMSEGEVINNIVLSKQSGYVNKELTSFNLKEIEKDRIIQALSVNNRNAAKAAQDLNISKATIYRKIKLYSIDLDKIEKLAQ</sequence>
<organism evidence="7 8">
    <name type="scientific">Sedimentibacter hydroxybenzoicus DSM 7310</name>
    <dbReference type="NCBI Taxonomy" id="1123245"/>
    <lineage>
        <taxon>Bacteria</taxon>
        <taxon>Bacillati</taxon>
        <taxon>Bacillota</taxon>
        <taxon>Tissierellia</taxon>
        <taxon>Sedimentibacter</taxon>
    </lineage>
</organism>
<dbReference type="EMBL" id="JACBNQ010000020">
    <property type="protein sequence ID" value="NYB75352.1"/>
    <property type="molecule type" value="Genomic_DNA"/>
</dbReference>
<dbReference type="GO" id="GO:0006355">
    <property type="term" value="P:regulation of DNA-templated transcription"/>
    <property type="evidence" value="ECO:0007669"/>
    <property type="project" value="InterPro"/>
</dbReference>
<protein>
    <submittedName>
        <fullName evidence="7">Sigma-54-dependent Fis family transcriptional regulator</fullName>
    </submittedName>
</protein>
<proteinExistence type="predicted"/>
<dbReference type="PROSITE" id="PS00675">
    <property type="entry name" value="SIGMA54_INTERACT_1"/>
    <property type="match status" value="1"/>
</dbReference>
<evidence type="ECO:0000256" key="3">
    <source>
        <dbReference type="ARBA" id="ARBA00023015"/>
    </source>
</evidence>
<evidence type="ECO:0000256" key="5">
    <source>
        <dbReference type="ARBA" id="ARBA00023163"/>
    </source>
</evidence>
<evidence type="ECO:0000313" key="8">
    <source>
        <dbReference type="Proteomes" id="UP000611629"/>
    </source>
</evidence>
<gene>
    <name evidence="7" type="ORF">HZF24_14485</name>
</gene>
<dbReference type="InterPro" id="IPR058031">
    <property type="entry name" value="AAA_lid_NorR"/>
</dbReference>
<dbReference type="PANTHER" id="PTHR32071">
    <property type="entry name" value="TRANSCRIPTIONAL REGULATORY PROTEIN"/>
    <property type="match status" value="1"/>
</dbReference>
<dbReference type="AlphaFoldDB" id="A0A974GX97"/>
<dbReference type="RefSeq" id="WP_179239056.1">
    <property type="nucleotide sequence ID" value="NZ_JACBNQ010000020.1"/>
</dbReference>
<keyword evidence="5" id="KW-0804">Transcription</keyword>
<dbReference type="Proteomes" id="UP000611629">
    <property type="component" value="Unassembled WGS sequence"/>
</dbReference>
<name>A0A974GX97_SEDHY</name>
<evidence type="ECO:0000259" key="6">
    <source>
        <dbReference type="PROSITE" id="PS50045"/>
    </source>
</evidence>
<dbReference type="GO" id="GO:0043565">
    <property type="term" value="F:sequence-specific DNA binding"/>
    <property type="evidence" value="ECO:0007669"/>
    <property type="project" value="InterPro"/>
</dbReference>
<dbReference type="InterPro" id="IPR025662">
    <property type="entry name" value="Sigma_54_int_dom_ATP-bd_1"/>
</dbReference>
<dbReference type="Gene3D" id="1.10.8.60">
    <property type="match status" value="1"/>
</dbReference>
<dbReference type="Gene3D" id="3.30.450.20">
    <property type="entry name" value="PAS domain"/>
    <property type="match status" value="1"/>
</dbReference>
<dbReference type="Pfam" id="PF00158">
    <property type="entry name" value="Sigma54_activat"/>
    <property type="match status" value="1"/>
</dbReference>
<dbReference type="InterPro" id="IPR029016">
    <property type="entry name" value="GAF-like_dom_sf"/>
</dbReference>
<dbReference type="Pfam" id="PF02954">
    <property type="entry name" value="HTH_8"/>
    <property type="match status" value="1"/>
</dbReference>
<dbReference type="Gene3D" id="1.10.10.60">
    <property type="entry name" value="Homeodomain-like"/>
    <property type="match status" value="1"/>
</dbReference>